<dbReference type="Proteomes" id="UP000198942">
    <property type="component" value="Unassembled WGS sequence"/>
</dbReference>
<protein>
    <submittedName>
        <fullName evidence="1">Uncharacterized protein</fullName>
    </submittedName>
</protein>
<name>A0A1H8F8W6_9SPHI</name>
<dbReference type="EMBL" id="FOCL01000002">
    <property type="protein sequence ID" value="SEN27986.1"/>
    <property type="molecule type" value="Genomic_DNA"/>
</dbReference>
<reference evidence="2" key="1">
    <citation type="submission" date="2016-10" db="EMBL/GenBank/DDBJ databases">
        <authorList>
            <person name="Varghese N."/>
            <person name="Submissions S."/>
        </authorList>
    </citation>
    <scope>NUCLEOTIDE SEQUENCE [LARGE SCALE GENOMIC DNA]</scope>
    <source>
        <strain evidence="2">Gh-48</strain>
    </source>
</reference>
<keyword evidence="2" id="KW-1185">Reference proteome</keyword>
<dbReference type="STRING" id="551995.SAMN05192574_102991"/>
<proteinExistence type="predicted"/>
<organism evidence="1 2">
    <name type="scientific">Mucilaginibacter gossypiicola</name>
    <dbReference type="NCBI Taxonomy" id="551995"/>
    <lineage>
        <taxon>Bacteria</taxon>
        <taxon>Pseudomonadati</taxon>
        <taxon>Bacteroidota</taxon>
        <taxon>Sphingobacteriia</taxon>
        <taxon>Sphingobacteriales</taxon>
        <taxon>Sphingobacteriaceae</taxon>
        <taxon>Mucilaginibacter</taxon>
    </lineage>
</organism>
<accession>A0A1H8F8W6</accession>
<evidence type="ECO:0000313" key="1">
    <source>
        <dbReference type="EMBL" id="SEN27986.1"/>
    </source>
</evidence>
<dbReference type="AlphaFoldDB" id="A0A1H8F8W6"/>
<evidence type="ECO:0000313" key="2">
    <source>
        <dbReference type="Proteomes" id="UP000198942"/>
    </source>
</evidence>
<gene>
    <name evidence="1" type="ORF">SAMN05192574_102991</name>
</gene>
<sequence length="43" mass="4708">MWGCWDIDNVAPPIGRGLSVIFYNNQFADIGKLVGCYEGSTTV</sequence>